<organism evidence="1 2">
    <name type="scientific">Mycobacterium phage ArcusAngelus</name>
    <dbReference type="NCBI Taxonomy" id="2315613"/>
    <lineage>
        <taxon>Viruses</taxon>
        <taxon>Duplodnaviria</taxon>
        <taxon>Heunggongvirae</taxon>
        <taxon>Uroviricota</taxon>
        <taxon>Caudoviricetes</taxon>
        <taxon>Gracegardnervirinae</taxon>
        <taxon>Cheoctovirus</taxon>
        <taxon>Cheoctovirus arcusangelus</taxon>
    </lineage>
</organism>
<evidence type="ECO:0000313" key="2">
    <source>
        <dbReference type="Proteomes" id="UP000275242"/>
    </source>
</evidence>
<protein>
    <submittedName>
        <fullName evidence="1">Uncharacterized protein</fullName>
    </submittedName>
</protein>
<accession>A0A386KR10</accession>
<dbReference type="GeneID" id="60326055"/>
<sequence length="197" mass="22281">MSDLSVGDVILPEDFREYEPAFRNTNLRVTHVFKNGNIRARTDDGSWTCWGPADGYYRPDFSARSCPVSDVVARAREALAACVCHGDNDDPLMEIRLNLVSDLVAEVEELEELRSVVASDDSTAARIHRQWTQTRRQVKELRAEIERLRAELLGMGISESDLVVQLRAEVADLQLESKVIGSRTLTRYTTPWKDTTK</sequence>
<reference evidence="1 2" key="1">
    <citation type="submission" date="2018-08" db="EMBL/GenBank/DDBJ databases">
        <authorList>
            <person name="Aguilera M."/>
            <person name="Argaez Licea L."/>
            <person name="Bal P."/>
            <person name="Belles-Elsea T."/>
            <person name="Bennett C."/>
            <person name="Blanton K."/>
            <person name="Britt K."/>
            <person name="Busk T."/>
            <person name="Cash C."/>
            <person name="Dang T."/>
            <person name="Dillard A."/>
            <person name="Eickhoff A."/>
            <person name="Gallardo J."/>
            <person name="Gragg C."/>
            <person name="Gunkel S."/>
            <person name="Gutierrez D."/>
            <person name="Hunt A."/>
            <person name="Kohanek J."/>
            <person name="Lachance B."/>
            <person name="Laqui K."/>
            <person name="Lindsey L."/>
            <person name="Nukala N."/>
            <person name="O'Malley M."/>
            <person name="Pena Z."/>
            <person name="Porras F."/>
            <person name="Quiroz D."/>
            <person name="Riggs C."/>
            <person name="Rollins J."/>
            <person name="Vang M."/>
            <person name="Woliver C."/>
            <person name="Yeh Y."/>
            <person name="Valle-Rivera A."/>
            <person name="Gurney S.M.R."/>
            <person name="Garlena R.A."/>
            <person name="Russell D.A."/>
            <person name="Pope W.H."/>
            <person name="Jacobs-Sera D."/>
            <person name="Hatfull G.F."/>
        </authorList>
    </citation>
    <scope>NUCLEOTIDE SEQUENCE [LARGE SCALE GENOMIC DNA]</scope>
</reference>
<gene>
    <name evidence="1" type="primary">84</name>
    <name evidence="1" type="ORF">SEA_ARCUSANGELUS_84</name>
</gene>
<dbReference type="RefSeq" id="YP_009954562.1">
    <property type="nucleotide sequence ID" value="NC_051633.1"/>
</dbReference>
<keyword evidence="2" id="KW-1185">Reference proteome</keyword>
<evidence type="ECO:0000313" key="1">
    <source>
        <dbReference type="EMBL" id="AYD87832.1"/>
    </source>
</evidence>
<name>A0A386KR10_9CAUD</name>
<proteinExistence type="predicted"/>
<dbReference type="KEGG" id="vg:60326055"/>
<dbReference type="Proteomes" id="UP000275242">
    <property type="component" value="Segment"/>
</dbReference>
<dbReference type="EMBL" id="MH744415">
    <property type="protein sequence ID" value="AYD87832.1"/>
    <property type="molecule type" value="Genomic_DNA"/>
</dbReference>